<evidence type="ECO:0000256" key="10">
    <source>
        <dbReference type="ARBA" id="ARBA00023180"/>
    </source>
</evidence>
<dbReference type="EMBL" id="BKCJ010003293">
    <property type="protein sequence ID" value="GEU54185.1"/>
    <property type="molecule type" value="Genomic_DNA"/>
</dbReference>
<feature type="domain" description="Disease resistance R13L4/SHOC-2-like LRR" evidence="13">
    <location>
        <begin position="582"/>
        <end position="711"/>
    </location>
</feature>
<dbReference type="InterPro" id="IPR055414">
    <property type="entry name" value="LRR_R13L4/SHOC2-like"/>
</dbReference>
<evidence type="ECO:0000256" key="1">
    <source>
        <dbReference type="ARBA" id="ARBA00004251"/>
    </source>
</evidence>
<proteinExistence type="inferred from homology"/>
<dbReference type="SMART" id="SM00365">
    <property type="entry name" value="LRR_SD22"/>
    <property type="match status" value="6"/>
</dbReference>
<evidence type="ECO:0000256" key="11">
    <source>
        <dbReference type="SAM" id="Phobius"/>
    </source>
</evidence>
<feature type="domain" description="Leucine-rich repeat-containing N-terminal plant-type" evidence="12">
    <location>
        <begin position="84"/>
        <end position="122"/>
    </location>
</feature>
<keyword evidence="5 11" id="KW-0812">Transmembrane</keyword>
<dbReference type="PANTHER" id="PTHR48063:SF99">
    <property type="entry name" value="LEUCINE-RICH REPEAT-CONTAINING, PLANT-TYPE, LEUCINE-RICH REPEAT DOMAIN SUPERFAMILY"/>
    <property type="match status" value="1"/>
</dbReference>
<name>A0A6L2L1P3_TANCI</name>
<dbReference type="Pfam" id="PF08263">
    <property type="entry name" value="LRRNT_2"/>
    <property type="match status" value="1"/>
</dbReference>
<dbReference type="GO" id="GO:0051707">
    <property type="term" value="P:response to other organism"/>
    <property type="evidence" value="ECO:0007669"/>
    <property type="project" value="UniProtKB-ARBA"/>
</dbReference>
<evidence type="ECO:0000256" key="7">
    <source>
        <dbReference type="ARBA" id="ARBA00022737"/>
    </source>
</evidence>
<evidence type="ECO:0000259" key="13">
    <source>
        <dbReference type="Pfam" id="PF23598"/>
    </source>
</evidence>
<keyword evidence="6" id="KW-0732">Signal</keyword>
<dbReference type="FunFam" id="3.80.10.10:FF:000383">
    <property type="entry name" value="Leucine-rich repeat receptor protein kinase EMS1"/>
    <property type="match status" value="2"/>
</dbReference>
<keyword evidence="4" id="KW-0433">Leucine-rich repeat</keyword>
<reference evidence="14" key="1">
    <citation type="journal article" date="2019" name="Sci. Rep.">
        <title>Draft genome of Tanacetum cinerariifolium, the natural source of mosquito coil.</title>
        <authorList>
            <person name="Yamashiro T."/>
            <person name="Shiraishi A."/>
            <person name="Satake H."/>
            <person name="Nakayama K."/>
        </authorList>
    </citation>
    <scope>NUCLEOTIDE SEQUENCE</scope>
</reference>
<dbReference type="InterPro" id="IPR032675">
    <property type="entry name" value="LRR_dom_sf"/>
</dbReference>
<dbReference type="InterPro" id="IPR046956">
    <property type="entry name" value="RLP23-like"/>
</dbReference>
<comment type="similarity">
    <text evidence="2">Belongs to the RLP family.</text>
</comment>
<evidence type="ECO:0000256" key="8">
    <source>
        <dbReference type="ARBA" id="ARBA00022989"/>
    </source>
</evidence>
<keyword evidence="8 11" id="KW-1133">Transmembrane helix</keyword>
<sequence length="1189" mass="133373">IIIKYVVEIESYQESSILKLHFVRDLVAAGQVRVLHVPSRYQFADIFTKCLSSALFEEFQSSLSVRCPPLQIRRSVSPYLSLTEERHALLQFKHRLVDEGGLLASWVDEQNDCCKWAVIVCDNKTGHVHEIHLNGNCGNFDDTEKERKEAFKQQLKGELSQSMLNLKQLEHLDLSCNDFGQNQVPEFIGSIGNLRYLNLSRSNFGGNIPHQLGNLSQLHTLCLGSFQALGVEWTSVVNMEWLSNLRLLRHLDMSAVNLSKAMDWFQVINTLPSLAELHFRDNYLVDYLHPHVPTLNITSLLLLDLSGNQFTNSLMPKWIFSITSLVSLDLSYCGFSGSSAHSFRNLTSLKWLHVSRNTFMNSSLVLKEVSGGIGSKLISLDISRCDISSTTLDSLHNLTSLLSLDLSGNQLTNKLPKSLVNFCNLRDIDLSSNNFQNMSFTYLLESLLECKSPHLESLSIVSSRLYGTIPDSIGRLSLLEVLDLSFNELNGSLPDSIGRLSLLKISNKFVGKIPHEVCYLTHIQILDLSNNKLMRDIPKCFNNFSVLSGKEPISVRIFTTSFINKAFISSDSLVMKGYEYIYTTNIFFMRFLDLSNNKLVGHIPNSIGRLSLLEVLDISFNELNGSLPDSIGRFSLLKTLDLSNNQLNGSLPNSFGQLSKLEELYFSSNFLTGPQFPSWLIWQSELISLDISNTNISSPIPESFWRSFPNLESSDMSKNQMQGMVNLSGFFAFISLDLSSNRFGGKLPDISNGSFQYGLDLSNNLFVGSLHHLLCSDGVQVAEMLNLGNNSLSGVIPECWEKWQRLSVLNLENNNFSGGFPRTLGHAGNIESLSMRGNNLGGKLPASLMNLTYLRILELSGNELAGSILSWVGTKLSSLRLFNLRSNKFDGKIPRELCYLTHIQILDLSNNKLMGEIPKCFNNFSVLSGKETVSDNQFIITTANGVVSFSVPLVMKGHEYMYNSILKLMRNHLTGRILEKIGDLKELESFDLSLNKLSGELPMSLSSLNSLSSFNVSYNDLTGKIPSSTQLQSLNESCFVGNKLCGDPLMSEPCSRVKTQDTDGEEDDGSHGVDWGLIIGIVSGFVVGFWVILVPLIVSRSWRIAYFRFLNDFRLASIPRVRWVETGCLDIAFNFPGVPTAWAEWTNFLREFAWVSRERSSQLRFLSYPKLEPETLIKEERALNHSCEP</sequence>
<dbReference type="Pfam" id="PF00560">
    <property type="entry name" value="LRR_1"/>
    <property type="match status" value="6"/>
</dbReference>
<organism evidence="14">
    <name type="scientific">Tanacetum cinerariifolium</name>
    <name type="common">Dalmatian daisy</name>
    <name type="synonym">Chrysanthemum cinerariifolium</name>
    <dbReference type="NCBI Taxonomy" id="118510"/>
    <lineage>
        <taxon>Eukaryota</taxon>
        <taxon>Viridiplantae</taxon>
        <taxon>Streptophyta</taxon>
        <taxon>Embryophyta</taxon>
        <taxon>Tracheophyta</taxon>
        <taxon>Spermatophyta</taxon>
        <taxon>Magnoliopsida</taxon>
        <taxon>eudicotyledons</taxon>
        <taxon>Gunneridae</taxon>
        <taxon>Pentapetalae</taxon>
        <taxon>asterids</taxon>
        <taxon>campanulids</taxon>
        <taxon>Asterales</taxon>
        <taxon>Asteraceae</taxon>
        <taxon>Asteroideae</taxon>
        <taxon>Anthemideae</taxon>
        <taxon>Anthemidinae</taxon>
        <taxon>Tanacetum</taxon>
    </lineage>
</organism>
<accession>A0A6L2L1P3</accession>
<keyword evidence="9 11" id="KW-0472">Membrane</keyword>
<evidence type="ECO:0000256" key="6">
    <source>
        <dbReference type="ARBA" id="ARBA00022729"/>
    </source>
</evidence>
<comment type="subcellular location">
    <subcellularLocation>
        <location evidence="1">Cell membrane</location>
        <topology evidence="1">Single-pass type I membrane protein</topology>
    </subcellularLocation>
</comment>
<evidence type="ECO:0000259" key="12">
    <source>
        <dbReference type="Pfam" id="PF08263"/>
    </source>
</evidence>
<dbReference type="Gene3D" id="3.80.10.10">
    <property type="entry name" value="Ribonuclease Inhibitor"/>
    <property type="match status" value="7"/>
</dbReference>
<gene>
    <name evidence="14" type="ORF">Tci_026163</name>
</gene>
<dbReference type="SMART" id="SM00369">
    <property type="entry name" value="LRR_TYP"/>
    <property type="match status" value="10"/>
</dbReference>
<evidence type="ECO:0000256" key="5">
    <source>
        <dbReference type="ARBA" id="ARBA00022692"/>
    </source>
</evidence>
<feature type="transmembrane region" description="Helical" evidence="11">
    <location>
        <begin position="1075"/>
        <end position="1098"/>
    </location>
</feature>
<keyword evidence="3" id="KW-1003">Cell membrane</keyword>
<dbReference type="SUPFAM" id="SSF52058">
    <property type="entry name" value="L domain-like"/>
    <property type="match status" value="3"/>
</dbReference>
<evidence type="ECO:0000256" key="4">
    <source>
        <dbReference type="ARBA" id="ARBA00022614"/>
    </source>
</evidence>
<evidence type="ECO:0000256" key="9">
    <source>
        <dbReference type="ARBA" id="ARBA00023136"/>
    </source>
</evidence>
<evidence type="ECO:0000313" key="14">
    <source>
        <dbReference type="EMBL" id="GEU54185.1"/>
    </source>
</evidence>
<dbReference type="InterPro" id="IPR013210">
    <property type="entry name" value="LRR_N_plant-typ"/>
</dbReference>
<feature type="non-terminal residue" evidence="14">
    <location>
        <position position="1"/>
    </location>
</feature>
<dbReference type="InterPro" id="IPR003591">
    <property type="entry name" value="Leu-rich_rpt_typical-subtyp"/>
</dbReference>
<evidence type="ECO:0000256" key="3">
    <source>
        <dbReference type="ARBA" id="ARBA00022475"/>
    </source>
</evidence>
<dbReference type="InterPro" id="IPR001611">
    <property type="entry name" value="Leu-rich_rpt"/>
</dbReference>
<dbReference type="GO" id="GO:0006952">
    <property type="term" value="P:defense response"/>
    <property type="evidence" value="ECO:0007669"/>
    <property type="project" value="UniProtKB-ARBA"/>
</dbReference>
<dbReference type="PRINTS" id="PR00019">
    <property type="entry name" value="LEURICHRPT"/>
</dbReference>
<comment type="caution">
    <text evidence="14">The sequence shown here is derived from an EMBL/GenBank/DDBJ whole genome shotgun (WGS) entry which is preliminary data.</text>
</comment>
<dbReference type="AlphaFoldDB" id="A0A6L2L1P3"/>
<dbReference type="Pfam" id="PF23598">
    <property type="entry name" value="LRR_14"/>
    <property type="match status" value="2"/>
</dbReference>
<keyword evidence="10" id="KW-0325">Glycoprotein</keyword>
<keyword evidence="7" id="KW-0677">Repeat</keyword>
<dbReference type="GO" id="GO:0005886">
    <property type="term" value="C:plasma membrane"/>
    <property type="evidence" value="ECO:0007669"/>
    <property type="project" value="UniProtKB-SubCell"/>
</dbReference>
<evidence type="ECO:0000256" key="2">
    <source>
        <dbReference type="ARBA" id="ARBA00009592"/>
    </source>
</evidence>
<feature type="domain" description="Disease resistance R13L4/SHOC-2-like LRR" evidence="13">
    <location>
        <begin position="157"/>
        <end position="355"/>
    </location>
</feature>
<dbReference type="PANTHER" id="PTHR48063">
    <property type="entry name" value="LRR RECEPTOR-LIKE KINASE"/>
    <property type="match status" value="1"/>
</dbReference>
<protein>
    <submittedName>
        <fullName evidence="14">Leucine-rich repeat protein</fullName>
    </submittedName>
</protein>